<dbReference type="EMBL" id="JAPWDV010000002">
    <property type="protein sequence ID" value="KAJ6219778.1"/>
    <property type="molecule type" value="Genomic_DNA"/>
</dbReference>
<comment type="cofactor">
    <cofactor evidence="1">
        <name>Fe cation</name>
        <dbReference type="ChEBI" id="CHEBI:24875"/>
    </cofactor>
</comment>
<dbReference type="PANTHER" id="PTHR21266">
    <property type="entry name" value="IRON-SULFUR DOMAIN CONTAINING PROTEIN"/>
    <property type="match status" value="1"/>
</dbReference>
<dbReference type="Gene3D" id="2.102.10.10">
    <property type="entry name" value="Rieske [2Fe-2S] iron-sulphur domain"/>
    <property type="match status" value="1"/>
</dbReference>
<name>A0A9Q0M721_BLOTA</name>
<keyword evidence="11" id="KW-0472">Membrane</keyword>
<evidence type="ECO:0000256" key="5">
    <source>
        <dbReference type="ARBA" id="ARBA00022714"/>
    </source>
</evidence>
<evidence type="ECO:0000256" key="4">
    <source>
        <dbReference type="ARBA" id="ARBA00022692"/>
    </source>
</evidence>
<evidence type="ECO:0000313" key="19">
    <source>
        <dbReference type="Proteomes" id="UP001142055"/>
    </source>
</evidence>
<dbReference type="PROSITE" id="PS51257">
    <property type="entry name" value="PROKAR_LIPOPROTEIN"/>
    <property type="match status" value="1"/>
</dbReference>
<evidence type="ECO:0000256" key="9">
    <source>
        <dbReference type="ARBA" id="ARBA00023004"/>
    </source>
</evidence>
<dbReference type="PANTHER" id="PTHR21266:SF32">
    <property type="entry name" value="CHOLESTEROL 7-DESATURASE NVD"/>
    <property type="match status" value="1"/>
</dbReference>
<dbReference type="EC" id="1.14.19.21" evidence="14"/>
<evidence type="ECO:0000256" key="3">
    <source>
        <dbReference type="ARBA" id="ARBA00004972"/>
    </source>
</evidence>
<dbReference type="GO" id="GO:0016020">
    <property type="term" value="C:membrane"/>
    <property type="evidence" value="ECO:0007669"/>
    <property type="project" value="UniProtKB-SubCell"/>
</dbReference>
<keyword evidence="5" id="KW-0001">2Fe-2S</keyword>
<dbReference type="InterPro" id="IPR036922">
    <property type="entry name" value="Rieske_2Fe-2S_sf"/>
</dbReference>
<dbReference type="GO" id="GO:0170056">
    <property type="term" value="F:cholesterol 7-desaturase [NAD(P)H] activity"/>
    <property type="evidence" value="ECO:0007669"/>
    <property type="project" value="UniProtKB-EC"/>
</dbReference>
<keyword evidence="9" id="KW-0408">Iron</keyword>
<comment type="catalytic activity">
    <reaction evidence="15">
        <text>cholesterol + NADH + O2 + H(+) = 7-dehydrocholesterol + NAD(+) + 2 H2O</text>
        <dbReference type="Rhea" id="RHEA:51644"/>
        <dbReference type="ChEBI" id="CHEBI:15377"/>
        <dbReference type="ChEBI" id="CHEBI:15378"/>
        <dbReference type="ChEBI" id="CHEBI:15379"/>
        <dbReference type="ChEBI" id="CHEBI:16113"/>
        <dbReference type="ChEBI" id="CHEBI:17759"/>
        <dbReference type="ChEBI" id="CHEBI:57540"/>
        <dbReference type="ChEBI" id="CHEBI:57945"/>
        <dbReference type="EC" id="1.14.19.21"/>
    </reaction>
    <physiologicalReaction direction="left-to-right" evidence="15">
        <dbReference type="Rhea" id="RHEA:51645"/>
    </physiologicalReaction>
</comment>
<keyword evidence="19" id="KW-1185">Reference proteome</keyword>
<feature type="domain" description="Rieske" evidence="17">
    <location>
        <begin position="49"/>
        <end position="159"/>
    </location>
</feature>
<comment type="caution">
    <text evidence="18">The sequence shown here is derived from an EMBL/GenBank/DDBJ whole genome shotgun (WGS) entry which is preliminary data.</text>
</comment>
<comment type="subcellular location">
    <subcellularLocation>
        <location evidence="2">Membrane</location>
    </subcellularLocation>
</comment>
<dbReference type="CDD" id="cd03469">
    <property type="entry name" value="Rieske_RO_Alpha_N"/>
    <property type="match status" value="1"/>
</dbReference>
<evidence type="ECO:0000256" key="2">
    <source>
        <dbReference type="ARBA" id="ARBA00004370"/>
    </source>
</evidence>
<dbReference type="Gene3D" id="3.90.380.10">
    <property type="entry name" value="Naphthalene 1,2-dioxygenase Alpha Subunit, Chain A, domain 1"/>
    <property type="match status" value="1"/>
</dbReference>
<accession>A0A9Q0M721</accession>
<sequence>MFNRLSISATSFLGASCPIEIVVDYKEEVPKHVRILSDQTLPPNFPNGWIPILESRAIQNNEVKSVTCFGQELAVIRGAIGKVYVIDAFCPHLGANLAIGGEVNRTQNCKEDCIRCPFHGWSFRMSDGKCSDIPYEESPDKYAKVRLWECKEVNGAIFVWYHAESQTPNWHLQPVGPIESNDWIYRGRTEHLVNCHMQEIPENGADVAHLGEIHVQPFMYGSDLNRINKLKRLFNVLEHDWKAEWNVCNPPNDHMTEINIINTNKLFGIALLSVTLKVNQIGPGYVELRFQSSFLGGVKGVMLQFVTPIGPMRNSIVHQVYTENTLSGYFFSKFLLIAESKMLERDIQIWNRKAFMKKIYPSKSEKSLVKYRRWFAQFYSENSKRMIDW</sequence>
<organism evidence="18 19">
    <name type="scientific">Blomia tropicalis</name>
    <name type="common">Mite</name>
    <dbReference type="NCBI Taxonomy" id="40697"/>
    <lineage>
        <taxon>Eukaryota</taxon>
        <taxon>Metazoa</taxon>
        <taxon>Ecdysozoa</taxon>
        <taxon>Arthropoda</taxon>
        <taxon>Chelicerata</taxon>
        <taxon>Arachnida</taxon>
        <taxon>Acari</taxon>
        <taxon>Acariformes</taxon>
        <taxon>Sarcoptiformes</taxon>
        <taxon>Astigmata</taxon>
        <taxon>Glycyphagoidea</taxon>
        <taxon>Echimyopodidae</taxon>
        <taxon>Blomia</taxon>
    </lineage>
</organism>
<dbReference type="InterPro" id="IPR017941">
    <property type="entry name" value="Rieske_2Fe-2S"/>
</dbReference>
<dbReference type="Proteomes" id="UP001142055">
    <property type="component" value="Chromosome 2"/>
</dbReference>
<gene>
    <name evidence="18" type="ORF">RDWZM_005590</name>
</gene>
<dbReference type="AlphaFoldDB" id="A0A9Q0M721"/>
<evidence type="ECO:0000313" key="18">
    <source>
        <dbReference type="EMBL" id="KAJ6219778.1"/>
    </source>
</evidence>
<dbReference type="SUPFAM" id="SSF55961">
    <property type="entry name" value="Bet v1-like"/>
    <property type="match status" value="1"/>
</dbReference>
<dbReference type="GO" id="GO:0046872">
    <property type="term" value="F:metal ion binding"/>
    <property type="evidence" value="ECO:0007669"/>
    <property type="project" value="UniProtKB-KW"/>
</dbReference>
<keyword evidence="8" id="KW-0560">Oxidoreductase</keyword>
<evidence type="ECO:0000256" key="6">
    <source>
        <dbReference type="ARBA" id="ARBA00022723"/>
    </source>
</evidence>
<dbReference type="GO" id="GO:0008203">
    <property type="term" value="P:cholesterol metabolic process"/>
    <property type="evidence" value="ECO:0007669"/>
    <property type="project" value="InterPro"/>
</dbReference>
<keyword evidence="6" id="KW-0479">Metal-binding</keyword>
<protein>
    <recommendedName>
        <fullName evidence="14">cholesterol 7-desaturase</fullName>
        <ecNumber evidence="14">1.14.19.21</ecNumber>
    </recommendedName>
</protein>
<dbReference type="Pfam" id="PF00355">
    <property type="entry name" value="Rieske"/>
    <property type="match status" value="1"/>
</dbReference>
<evidence type="ECO:0000256" key="7">
    <source>
        <dbReference type="ARBA" id="ARBA00022989"/>
    </source>
</evidence>
<evidence type="ECO:0000256" key="12">
    <source>
        <dbReference type="ARBA" id="ARBA00025712"/>
    </source>
</evidence>
<dbReference type="SUPFAM" id="SSF50022">
    <property type="entry name" value="ISP domain"/>
    <property type="match status" value="1"/>
</dbReference>
<evidence type="ECO:0000256" key="10">
    <source>
        <dbReference type="ARBA" id="ARBA00023014"/>
    </source>
</evidence>
<dbReference type="PROSITE" id="PS51296">
    <property type="entry name" value="RIESKE"/>
    <property type="match status" value="1"/>
</dbReference>
<evidence type="ECO:0000256" key="11">
    <source>
        <dbReference type="ARBA" id="ARBA00023136"/>
    </source>
</evidence>
<comment type="pathway">
    <text evidence="3">Hormone biosynthesis.</text>
</comment>
<comment type="pathway">
    <text evidence="12">Steroid hormone biosynthesis; dafachronic acid biosynthesis.</text>
</comment>
<evidence type="ECO:0000256" key="15">
    <source>
        <dbReference type="ARBA" id="ARBA00047853"/>
    </source>
</evidence>
<evidence type="ECO:0000259" key="17">
    <source>
        <dbReference type="PROSITE" id="PS51296"/>
    </source>
</evidence>
<reference evidence="18" key="1">
    <citation type="submission" date="2022-12" db="EMBL/GenBank/DDBJ databases">
        <title>Genome assemblies of Blomia tropicalis.</title>
        <authorList>
            <person name="Cui Y."/>
        </authorList>
    </citation>
    <scope>NUCLEOTIDE SEQUENCE</scope>
    <source>
        <tissue evidence="18">Adult mites</tissue>
    </source>
</reference>
<evidence type="ECO:0000256" key="13">
    <source>
        <dbReference type="ARBA" id="ARBA00025729"/>
    </source>
</evidence>
<keyword evidence="4" id="KW-0812">Transmembrane</keyword>
<dbReference type="InterPro" id="IPR050584">
    <property type="entry name" value="Cholesterol_7-desaturase"/>
</dbReference>
<dbReference type="GO" id="GO:0051537">
    <property type="term" value="F:2 iron, 2 sulfur cluster binding"/>
    <property type="evidence" value="ECO:0007669"/>
    <property type="project" value="UniProtKB-KW"/>
</dbReference>
<evidence type="ECO:0000256" key="14">
    <source>
        <dbReference type="ARBA" id="ARBA00026095"/>
    </source>
</evidence>
<dbReference type="OMA" id="AVYQMRR"/>
<comment type="catalytic activity">
    <reaction evidence="16">
        <text>cholesterol + NADPH + O2 + H(+) = 7-dehydrocholesterol + NADP(+) + 2 H2O</text>
        <dbReference type="Rhea" id="RHEA:45024"/>
        <dbReference type="ChEBI" id="CHEBI:15377"/>
        <dbReference type="ChEBI" id="CHEBI:15378"/>
        <dbReference type="ChEBI" id="CHEBI:15379"/>
        <dbReference type="ChEBI" id="CHEBI:16113"/>
        <dbReference type="ChEBI" id="CHEBI:17759"/>
        <dbReference type="ChEBI" id="CHEBI:57783"/>
        <dbReference type="ChEBI" id="CHEBI:58349"/>
        <dbReference type="EC" id="1.14.19.21"/>
    </reaction>
    <physiologicalReaction direction="left-to-right" evidence="16">
        <dbReference type="Rhea" id="RHEA:45025"/>
    </physiologicalReaction>
</comment>
<evidence type="ECO:0000256" key="16">
    <source>
        <dbReference type="ARBA" id="ARBA00049548"/>
    </source>
</evidence>
<keyword evidence="7" id="KW-1133">Transmembrane helix</keyword>
<dbReference type="Pfam" id="PF19298">
    <property type="entry name" value="KshA_C"/>
    <property type="match status" value="1"/>
</dbReference>
<evidence type="ECO:0000256" key="8">
    <source>
        <dbReference type="ARBA" id="ARBA00023002"/>
    </source>
</evidence>
<evidence type="ECO:0000256" key="1">
    <source>
        <dbReference type="ARBA" id="ARBA00001962"/>
    </source>
</evidence>
<dbReference type="InterPro" id="IPR045605">
    <property type="entry name" value="KshA-like_C"/>
</dbReference>
<dbReference type="GO" id="GO:0005737">
    <property type="term" value="C:cytoplasm"/>
    <property type="evidence" value="ECO:0007669"/>
    <property type="project" value="TreeGrafter"/>
</dbReference>
<keyword evidence="10" id="KW-0411">Iron-sulfur</keyword>
<proteinExistence type="inferred from homology"/>
<comment type="similarity">
    <text evidence="13">Belongs to the cholesterol 7-desaturase family.</text>
</comment>